<comment type="caution">
    <text evidence="3">The sequence shown here is derived from an EMBL/GenBank/DDBJ whole genome shotgun (WGS) entry which is preliminary data.</text>
</comment>
<dbReference type="InterPro" id="IPR011067">
    <property type="entry name" value="Plasmid_toxin/cell-grow_inhib"/>
</dbReference>
<name>A0ABV4CIU2_9PSEU</name>
<dbReference type="RefSeq" id="WP_345355472.1">
    <property type="nucleotide sequence ID" value="NZ_BAABII010000001.1"/>
</dbReference>
<dbReference type="SUPFAM" id="SSF50118">
    <property type="entry name" value="Cell growth inhibitor/plasmid maintenance toxic component"/>
    <property type="match status" value="1"/>
</dbReference>
<keyword evidence="4" id="KW-1185">Reference proteome</keyword>
<dbReference type="InterPro" id="IPR003477">
    <property type="entry name" value="PemK-like"/>
</dbReference>
<evidence type="ECO:0000313" key="3">
    <source>
        <dbReference type="EMBL" id="MEY8040978.1"/>
    </source>
</evidence>
<sequence>MSIDIVRGRIYAAEIEDRGEKFYLAISNNHRNRALPDFLAVQLTTTPKPDIDSVVTLDHGDHPWTGWVPCDNVEKVYRDEVTRDLGALPPPTMRRVDSALRAALGL</sequence>
<protein>
    <submittedName>
        <fullName evidence="3">Type II toxin-antitoxin system PemK/MazF family toxin</fullName>
    </submittedName>
</protein>
<dbReference type="Proteomes" id="UP001564626">
    <property type="component" value="Unassembled WGS sequence"/>
</dbReference>
<accession>A0ABV4CIU2</accession>
<dbReference type="Pfam" id="PF02452">
    <property type="entry name" value="PemK_toxin"/>
    <property type="match status" value="1"/>
</dbReference>
<evidence type="ECO:0000256" key="2">
    <source>
        <dbReference type="ARBA" id="ARBA00022649"/>
    </source>
</evidence>
<comment type="similarity">
    <text evidence="1">Belongs to the PemK/MazF family.</text>
</comment>
<dbReference type="Gene3D" id="2.30.30.110">
    <property type="match status" value="1"/>
</dbReference>
<reference evidence="3 4" key="1">
    <citation type="submission" date="2024-08" db="EMBL/GenBank/DDBJ databases">
        <title>Genome mining of Saccharopolyspora cebuensis PGLac3 from Nigerian medicinal plant.</title>
        <authorList>
            <person name="Ezeobiora C.E."/>
            <person name="Igbokwe N.H."/>
            <person name="Amin D.H."/>
            <person name="Mendie U.E."/>
        </authorList>
    </citation>
    <scope>NUCLEOTIDE SEQUENCE [LARGE SCALE GENOMIC DNA]</scope>
    <source>
        <strain evidence="3 4">PGLac3</strain>
    </source>
</reference>
<dbReference type="EMBL" id="JBGEHV010000029">
    <property type="protein sequence ID" value="MEY8040978.1"/>
    <property type="molecule type" value="Genomic_DNA"/>
</dbReference>
<proteinExistence type="inferred from homology"/>
<evidence type="ECO:0000313" key="4">
    <source>
        <dbReference type="Proteomes" id="UP001564626"/>
    </source>
</evidence>
<keyword evidence="2" id="KW-1277">Toxin-antitoxin system</keyword>
<gene>
    <name evidence="3" type="ORF">AB8O55_16330</name>
</gene>
<organism evidence="3 4">
    <name type="scientific">Saccharopolyspora cebuensis</name>
    <dbReference type="NCBI Taxonomy" id="418759"/>
    <lineage>
        <taxon>Bacteria</taxon>
        <taxon>Bacillati</taxon>
        <taxon>Actinomycetota</taxon>
        <taxon>Actinomycetes</taxon>
        <taxon>Pseudonocardiales</taxon>
        <taxon>Pseudonocardiaceae</taxon>
        <taxon>Saccharopolyspora</taxon>
    </lineage>
</organism>
<evidence type="ECO:0000256" key="1">
    <source>
        <dbReference type="ARBA" id="ARBA00007521"/>
    </source>
</evidence>